<feature type="domain" description="Rhamnogalacturonan lyase family 11 C-terminal" evidence="3">
    <location>
        <begin position="115"/>
        <end position="606"/>
    </location>
</feature>
<comment type="caution">
    <text evidence="4">The sequence shown here is derived from an EMBL/GenBank/DDBJ whole genome shotgun (WGS) entry which is preliminary data.</text>
</comment>
<dbReference type="InterPro" id="IPR034641">
    <property type="entry name" value="RGL11"/>
</dbReference>
<dbReference type="EMBL" id="JBIGIA010000012">
    <property type="protein sequence ID" value="MFG6458365.1"/>
    <property type="molecule type" value="Genomic_DNA"/>
</dbReference>
<keyword evidence="4" id="KW-0456">Lyase</keyword>
<dbReference type="Pfam" id="PF21348">
    <property type="entry name" value="RGL11_C"/>
    <property type="match status" value="1"/>
</dbReference>
<dbReference type="InterPro" id="IPR049366">
    <property type="entry name" value="RGL11_C"/>
</dbReference>
<proteinExistence type="predicted"/>
<dbReference type="Pfam" id="PF18370">
    <property type="entry name" value="RGI_lyase"/>
    <property type="match status" value="1"/>
</dbReference>
<dbReference type="CDD" id="cd10318">
    <property type="entry name" value="RGL11"/>
    <property type="match status" value="1"/>
</dbReference>
<dbReference type="Gene3D" id="2.60.40.10">
    <property type="entry name" value="Immunoglobulins"/>
    <property type="match status" value="1"/>
</dbReference>
<dbReference type="InterPro" id="IPR013783">
    <property type="entry name" value="Ig-like_fold"/>
</dbReference>
<keyword evidence="5" id="KW-1185">Reference proteome</keyword>
<evidence type="ECO:0000259" key="2">
    <source>
        <dbReference type="Pfam" id="PF18370"/>
    </source>
</evidence>
<evidence type="ECO:0000259" key="3">
    <source>
        <dbReference type="Pfam" id="PF21348"/>
    </source>
</evidence>
<dbReference type="PANTHER" id="PTHR43118:SF1">
    <property type="entry name" value="RHAMNOGALACTURONAN LYASE (EUROFUNG)"/>
    <property type="match status" value="1"/>
</dbReference>
<evidence type="ECO:0000256" key="1">
    <source>
        <dbReference type="SAM" id="SignalP"/>
    </source>
</evidence>
<dbReference type="Proteomes" id="UP001606305">
    <property type="component" value="Unassembled WGS sequence"/>
</dbReference>
<keyword evidence="1" id="KW-0732">Signal</keyword>
<feature type="domain" description="Rhamnogalacturonan I lyase beta-sheet" evidence="2">
    <location>
        <begin position="27"/>
        <end position="111"/>
    </location>
</feature>
<name>A0ABW7G8S8_9BURK</name>
<evidence type="ECO:0000313" key="4">
    <source>
        <dbReference type="EMBL" id="MFG6458365.1"/>
    </source>
</evidence>
<reference evidence="4 5" key="1">
    <citation type="submission" date="2024-09" db="EMBL/GenBank/DDBJ databases">
        <title>Novel species of the genus Pelomonas and Roseateles isolated from streams.</title>
        <authorList>
            <person name="Lu H."/>
        </authorList>
    </citation>
    <scope>NUCLEOTIDE SEQUENCE [LARGE SCALE GENOMIC DNA]</scope>
    <source>
        <strain evidence="4 5">BYS96W</strain>
    </source>
</reference>
<dbReference type="SUPFAM" id="SSF69318">
    <property type="entry name" value="Integrin alpha N-terminal domain"/>
    <property type="match status" value="1"/>
</dbReference>
<feature type="signal peptide" evidence="1">
    <location>
        <begin position="1"/>
        <end position="24"/>
    </location>
</feature>
<organism evidence="4 5">
    <name type="scientific">Pelomonas nitida</name>
    <dbReference type="NCBI Taxonomy" id="3299027"/>
    <lineage>
        <taxon>Bacteria</taxon>
        <taxon>Pseudomonadati</taxon>
        <taxon>Pseudomonadota</taxon>
        <taxon>Betaproteobacteria</taxon>
        <taxon>Burkholderiales</taxon>
        <taxon>Sphaerotilaceae</taxon>
        <taxon>Roseateles</taxon>
    </lineage>
</organism>
<evidence type="ECO:0000313" key="5">
    <source>
        <dbReference type="Proteomes" id="UP001606305"/>
    </source>
</evidence>
<feature type="chain" id="PRO_5045773644" evidence="1">
    <location>
        <begin position="25"/>
        <end position="614"/>
    </location>
</feature>
<dbReference type="InterPro" id="IPR028994">
    <property type="entry name" value="Integrin_alpha_N"/>
</dbReference>
<dbReference type="InterPro" id="IPR041624">
    <property type="entry name" value="RGI_lyase"/>
</dbReference>
<accession>A0ABW7G8S8</accession>
<dbReference type="GO" id="GO:0016829">
    <property type="term" value="F:lyase activity"/>
    <property type="evidence" value="ECO:0007669"/>
    <property type="project" value="UniProtKB-KW"/>
</dbReference>
<dbReference type="RefSeq" id="WP_394489239.1">
    <property type="nucleotide sequence ID" value="NZ_JBIGIA010000012.1"/>
</dbReference>
<gene>
    <name evidence="4" type="ORF">ACG00X_16105</name>
</gene>
<protein>
    <submittedName>
        <fullName evidence="4">Rhamnogalacturonan lyase</fullName>
    </submittedName>
</protein>
<dbReference type="PANTHER" id="PTHR43118">
    <property type="entry name" value="RHAMNOGALACTURONAN LYASE (EUROFUNG)"/>
    <property type="match status" value="1"/>
</dbReference>
<sequence length="614" mass="66230">MTVSSLIVRLVCGLLLAGAVTAHADIRQVEKLDRGVVAINTAGGVFVSWRLLGTEPAGVRFHVYRDGKRITHAPQPLTNLVDAQGRADSLYTVRAVVAGQELAASGAAVPWSQPYLRVPLQKPEGGTTPDGQAYTYEANDGSAADLDGDGQYELIVKWQPTNAHDNSHKGYTGHTLVDAYKLDGTRLWRIDLGRNIRAGAHYTSFLAYDFDGDGRAELIMKTADGTVDGAGKTIGDAQADHRNEAGYVLSGAEFLTVFNGLTGAAMATVDYTPPRGDVSAWGDGYGNRVDRFLAGVAYLDGKRPSAVFSRGYYTRAVIAAWDWRDGKLTQRWVFDSDSNAESKPAAGQGAHWFSVADVNGDGLDDIVYGAATLSGTGKLLYSTGLCHGDALHVSAFDPAREGQQVFMVHESPRCYGEHGLEMHDAATGKVLWSMPGNKTDVGRGVCFDIDPAWPGAECWGAVGGLMSAGGKLISDKHPNRMNFAVWWDGDLLRESLDHVAIDKWNPATFKFENLLDGKAFGAASNNGTKGTPVLSADLFGDWREEVVWRNADSTALLVFSTAIPTEHRLVTLMQDPQYRVQVAAQNAGYNQPPHTSYHLGAAMKPPRYLPITTP</sequence>